<dbReference type="InterPro" id="IPR007621">
    <property type="entry name" value="TPM_dom"/>
</dbReference>
<reference evidence="2 3" key="1">
    <citation type="submission" date="2017-02" db="EMBL/GenBank/DDBJ databases">
        <title>Draft genome sequence of Moraxella pluranimalium CCUG 54913T type strain.</title>
        <authorList>
            <person name="Salva-Serra F."/>
            <person name="Engstrom-Jakobsson H."/>
            <person name="Thorell K."/>
            <person name="Jaen-Luchoro D."/>
            <person name="Gonzales-Siles L."/>
            <person name="Karlsson R."/>
            <person name="Yazdan S."/>
            <person name="Boulund F."/>
            <person name="Johnning A."/>
            <person name="Engstrand L."/>
            <person name="Kristiansson E."/>
            <person name="Moore E."/>
        </authorList>
    </citation>
    <scope>NUCLEOTIDE SEQUENCE [LARGE SCALE GENOMIC DNA]</scope>
    <source>
        <strain evidence="2 3">CCUG 54913</strain>
    </source>
</reference>
<evidence type="ECO:0000313" key="2">
    <source>
        <dbReference type="EMBL" id="OOS23654.1"/>
    </source>
</evidence>
<evidence type="ECO:0000259" key="1">
    <source>
        <dbReference type="Pfam" id="PF04536"/>
    </source>
</evidence>
<gene>
    <name evidence="2" type="ORF">B0680_06790</name>
</gene>
<comment type="caution">
    <text evidence="2">The sequence shown here is derived from an EMBL/GenBank/DDBJ whole genome shotgun (WGS) entry which is preliminary data.</text>
</comment>
<feature type="domain" description="TPM" evidence="1">
    <location>
        <begin position="24"/>
        <end position="141"/>
    </location>
</feature>
<dbReference type="Gene3D" id="3.10.310.50">
    <property type="match status" value="1"/>
</dbReference>
<dbReference type="PANTHER" id="PTHR30373:SF8">
    <property type="entry name" value="BLL7265 PROTEIN"/>
    <property type="match status" value="1"/>
</dbReference>
<dbReference type="PANTHER" id="PTHR30373">
    <property type="entry name" value="UPF0603 PROTEIN YGCG"/>
    <property type="match status" value="1"/>
</dbReference>
<accession>A0A1T0CMV4</accession>
<dbReference type="RefSeq" id="WP_078254335.1">
    <property type="nucleotide sequence ID" value="NZ_MUYU01000015.1"/>
</dbReference>
<name>A0A1T0CMV4_9GAMM</name>
<keyword evidence="3" id="KW-1185">Reference proteome</keyword>
<evidence type="ECO:0000313" key="3">
    <source>
        <dbReference type="Proteomes" id="UP000189800"/>
    </source>
</evidence>
<dbReference type="Pfam" id="PF04536">
    <property type="entry name" value="TPM_phosphatase"/>
    <property type="match status" value="1"/>
</dbReference>
<organism evidence="2 3">
    <name type="scientific">Moraxella pluranimalium</name>
    <dbReference type="NCBI Taxonomy" id="470453"/>
    <lineage>
        <taxon>Bacteria</taxon>
        <taxon>Pseudomonadati</taxon>
        <taxon>Pseudomonadota</taxon>
        <taxon>Gammaproteobacteria</taxon>
        <taxon>Moraxellales</taxon>
        <taxon>Moraxellaceae</taxon>
        <taxon>Moraxella</taxon>
    </lineage>
</organism>
<proteinExistence type="predicted"/>
<dbReference type="EMBL" id="MUYU01000015">
    <property type="protein sequence ID" value="OOS23654.1"/>
    <property type="molecule type" value="Genomic_DNA"/>
</dbReference>
<dbReference type="Proteomes" id="UP000189800">
    <property type="component" value="Unassembled WGS sequence"/>
</dbReference>
<dbReference type="AlphaFoldDB" id="A0A1T0CMV4"/>
<protein>
    <recommendedName>
        <fullName evidence="1">TPM domain-containing protein</fullName>
    </recommendedName>
</protein>
<dbReference type="STRING" id="470453.B0680_06790"/>
<sequence length="168" mass="19251">MRQTSIARLFRQLMYVPMFHSRWLTNSVKQALGNAITQAEIGHSGEICVIIENHLPIGSAYHQTCRDRAIELFAEHHVWDTEHNTGVLIYVNLCEHDLQIVADRGIDRRVADGIWQSLCTQTLERFRQQQMAQGICELILATGELLRTHQPSNDVMGNELPNCVKYLK</sequence>